<reference evidence="8" key="2">
    <citation type="submission" date="2019-10" db="EMBL/GenBank/DDBJ databases">
        <title>Malate fermentation in French cider.</title>
        <authorList>
            <person name="Cousin F.J."/>
            <person name="Medina Fernandez S."/>
            <person name="Misery B."/>
            <person name="Laplace J.-M."/>
            <person name="Cretenet M."/>
        </authorList>
    </citation>
    <scope>NUCLEOTIDE SEQUENCE</scope>
    <source>
        <strain evidence="8">UCMA15901</strain>
    </source>
</reference>
<dbReference type="NCBIfam" id="TIGR00121">
    <property type="entry name" value="birA_ligase"/>
    <property type="match status" value="1"/>
</dbReference>
<dbReference type="Gene3D" id="3.30.930.10">
    <property type="entry name" value="Bira Bifunctional Protein, Domain 2"/>
    <property type="match status" value="1"/>
</dbReference>
<dbReference type="GO" id="GO:0016740">
    <property type="term" value="F:transferase activity"/>
    <property type="evidence" value="ECO:0007669"/>
    <property type="project" value="UniProtKB-ARBA"/>
</dbReference>
<evidence type="ECO:0000256" key="3">
    <source>
        <dbReference type="ARBA" id="ARBA00022840"/>
    </source>
</evidence>
<evidence type="ECO:0000256" key="5">
    <source>
        <dbReference type="ARBA" id="ARBA00024227"/>
    </source>
</evidence>
<dbReference type="SUPFAM" id="SSF55681">
    <property type="entry name" value="Class II aaRS and biotin synthetases"/>
    <property type="match status" value="1"/>
</dbReference>
<keyword evidence="4" id="KW-0092">Biotin</keyword>
<evidence type="ECO:0000256" key="4">
    <source>
        <dbReference type="ARBA" id="ARBA00023267"/>
    </source>
</evidence>
<keyword evidence="1 8" id="KW-0436">Ligase</keyword>
<dbReference type="CDD" id="cd16442">
    <property type="entry name" value="BPL"/>
    <property type="match status" value="1"/>
</dbReference>
<dbReference type="GO" id="GO:0005737">
    <property type="term" value="C:cytoplasm"/>
    <property type="evidence" value="ECO:0007669"/>
    <property type="project" value="TreeGrafter"/>
</dbReference>
<dbReference type="GO" id="GO:0005524">
    <property type="term" value="F:ATP binding"/>
    <property type="evidence" value="ECO:0007669"/>
    <property type="project" value="UniProtKB-KW"/>
</dbReference>
<sequence>MEKYFALFFDCLSSCSNGNQLVELTQNCRQGTVAIKFDSKMVEQNLIQAGLAIQLHTFDQIDSTNAEAKRVGQQTGRITQPQVFIANHQTGGYGRLNRDFYSPKDSGLYVSFLIPIAAENFNPGLLTTMTAVASVEAIEKHFPVRLQIKWVNDLILANRKVGGILAEAITNPVTNQIIGVVIGIGVNLSTTNFPDELQKVAISLSNRPDAKDQTAFVNDFITNFFNHLETYQTGDFMTQYRKKSSVIGHHVRVQFQNNTVTGVVSDIDDDGALLLQTDNQKLKITSGEIIHVRPINE</sequence>
<evidence type="ECO:0000313" key="8">
    <source>
        <dbReference type="EMBL" id="MDV7694098.1"/>
    </source>
</evidence>
<dbReference type="InterPro" id="IPR003142">
    <property type="entry name" value="BPL_C"/>
</dbReference>
<dbReference type="EMBL" id="LXND01000069">
    <property type="protein sequence ID" value="OAD63508.1"/>
    <property type="molecule type" value="Genomic_DNA"/>
</dbReference>
<dbReference type="Gene3D" id="2.30.30.100">
    <property type="match status" value="1"/>
</dbReference>
<evidence type="ECO:0000313" key="11">
    <source>
        <dbReference type="Proteomes" id="UP001275867"/>
    </source>
</evidence>
<dbReference type="EMBL" id="WERX01000010">
    <property type="protein sequence ID" value="MDV7694098.1"/>
    <property type="molecule type" value="Genomic_DNA"/>
</dbReference>
<gene>
    <name evidence="9" type="ORF">A7K95_09230</name>
    <name evidence="8" type="ORF">GA842_04200</name>
</gene>
<proteinExistence type="predicted"/>
<keyword evidence="3" id="KW-0067">ATP-binding</keyword>
<dbReference type="Pfam" id="PF02237">
    <property type="entry name" value="BPL_C"/>
    <property type="match status" value="1"/>
</dbReference>
<accession>A0AAP5TAC4</accession>
<reference evidence="9 10" key="1">
    <citation type="submission" date="2016-05" db="EMBL/GenBank/DDBJ databases">
        <title>Draft genome sequence of Pediococcus parvulus 2.6, a probiotic beta-glucan producer strain.</title>
        <authorList>
            <person name="Mohedano M.L."/>
            <person name="Perez-Ramos A."/>
            <person name="Duenas M.T."/>
            <person name="Lamontanara A."/>
            <person name="Orru L."/>
            <person name="Spano G."/>
            <person name="Capozzi V."/>
            <person name="Lopez P."/>
        </authorList>
    </citation>
    <scope>NUCLEOTIDE SEQUENCE [LARGE SCALE GENOMIC DNA]</scope>
    <source>
        <strain evidence="9 10">2.6</strain>
    </source>
</reference>
<dbReference type="PANTHER" id="PTHR12835:SF5">
    <property type="entry name" value="BIOTIN--PROTEIN LIGASE"/>
    <property type="match status" value="1"/>
</dbReference>
<dbReference type="InterPro" id="IPR004408">
    <property type="entry name" value="Biotin_CoA_COase_ligase"/>
</dbReference>
<evidence type="ECO:0000313" key="10">
    <source>
        <dbReference type="Proteomes" id="UP000077280"/>
    </source>
</evidence>
<dbReference type="EC" id="6.3.4.15" evidence="5"/>
<evidence type="ECO:0000259" key="6">
    <source>
        <dbReference type="Pfam" id="PF02237"/>
    </source>
</evidence>
<keyword evidence="10" id="KW-1185">Reference proteome</keyword>
<dbReference type="Proteomes" id="UP000077280">
    <property type="component" value="Unassembled WGS sequence"/>
</dbReference>
<dbReference type="PANTHER" id="PTHR12835">
    <property type="entry name" value="BIOTIN PROTEIN LIGASE"/>
    <property type="match status" value="1"/>
</dbReference>
<dbReference type="Proteomes" id="UP001275867">
    <property type="component" value="Unassembled WGS sequence"/>
</dbReference>
<dbReference type="SUPFAM" id="SSF50037">
    <property type="entry name" value="C-terminal domain of transcriptional repressors"/>
    <property type="match status" value="1"/>
</dbReference>
<dbReference type="Pfam" id="PF03099">
    <property type="entry name" value="BPL_LplA_LipB"/>
    <property type="match status" value="1"/>
</dbReference>
<name>A0AAP5TAC4_9LACO</name>
<dbReference type="InterPro" id="IPR004143">
    <property type="entry name" value="BPL_LPL_catalytic"/>
</dbReference>
<keyword evidence="2" id="KW-0547">Nucleotide-binding</keyword>
<dbReference type="GO" id="GO:0009249">
    <property type="term" value="P:protein lipoylation"/>
    <property type="evidence" value="ECO:0007669"/>
    <property type="project" value="UniProtKB-ARBA"/>
</dbReference>
<dbReference type="AlphaFoldDB" id="A0AAP5TAC4"/>
<dbReference type="InterPro" id="IPR008988">
    <property type="entry name" value="Transcriptional_repressor_C"/>
</dbReference>
<feature type="domain" description="BPL/LPL catalytic" evidence="7">
    <location>
        <begin position="76"/>
        <end position="187"/>
    </location>
</feature>
<feature type="domain" description="Biotin protein ligase C-terminal" evidence="6">
    <location>
        <begin position="247"/>
        <end position="291"/>
    </location>
</feature>
<dbReference type="RefSeq" id="WP_068807651.1">
    <property type="nucleotide sequence ID" value="NZ_LXND01000069.1"/>
</dbReference>
<evidence type="ECO:0000259" key="7">
    <source>
        <dbReference type="Pfam" id="PF03099"/>
    </source>
</evidence>
<organism evidence="8 11">
    <name type="scientific">Pediococcus parvulus</name>
    <dbReference type="NCBI Taxonomy" id="54062"/>
    <lineage>
        <taxon>Bacteria</taxon>
        <taxon>Bacillati</taxon>
        <taxon>Bacillota</taxon>
        <taxon>Bacilli</taxon>
        <taxon>Lactobacillales</taxon>
        <taxon>Lactobacillaceae</taxon>
        <taxon>Pediococcus</taxon>
    </lineage>
</organism>
<protein>
    <recommendedName>
        <fullName evidence="5">biotin--[biotin carboxyl-carrier protein] ligase</fullName>
        <ecNumber evidence="5">6.3.4.15</ecNumber>
    </recommendedName>
</protein>
<evidence type="ECO:0000256" key="2">
    <source>
        <dbReference type="ARBA" id="ARBA00022741"/>
    </source>
</evidence>
<dbReference type="GO" id="GO:0004077">
    <property type="term" value="F:biotin--[biotin carboxyl-carrier protein] ligase activity"/>
    <property type="evidence" value="ECO:0007669"/>
    <property type="project" value="UniProtKB-EC"/>
</dbReference>
<comment type="caution">
    <text evidence="8">The sequence shown here is derived from an EMBL/GenBank/DDBJ whole genome shotgun (WGS) entry which is preliminary data.</text>
</comment>
<evidence type="ECO:0000256" key="1">
    <source>
        <dbReference type="ARBA" id="ARBA00022598"/>
    </source>
</evidence>
<evidence type="ECO:0000313" key="9">
    <source>
        <dbReference type="EMBL" id="OAD63508.1"/>
    </source>
</evidence>
<dbReference type="InterPro" id="IPR045864">
    <property type="entry name" value="aa-tRNA-synth_II/BPL/LPL"/>
</dbReference>